<dbReference type="PANTHER" id="PTHR43639">
    <property type="entry name" value="OXIDOREDUCTASE, SHORT-CHAIN DEHYDROGENASE/REDUCTASE FAMILY (AFU_ORTHOLOGUE AFUA_5G02870)"/>
    <property type="match status" value="1"/>
</dbReference>
<dbReference type="Pfam" id="PF13561">
    <property type="entry name" value="adh_short_C2"/>
    <property type="match status" value="1"/>
</dbReference>
<dbReference type="AlphaFoldDB" id="A0AAU4JYH1"/>
<comment type="similarity">
    <text evidence="1">Belongs to the short-chain dehydrogenases/reductases (SDR) family.</text>
</comment>
<dbReference type="Proteomes" id="UP001432128">
    <property type="component" value="Chromosome"/>
</dbReference>
<evidence type="ECO:0000313" key="5">
    <source>
        <dbReference type="Proteomes" id="UP001432128"/>
    </source>
</evidence>
<dbReference type="InterPro" id="IPR020904">
    <property type="entry name" value="Sc_DH/Rdtase_CS"/>
</dbReference>
<gene>
    <name evidence="4" type="ORF">OG579_13795</name>
</gene>
<evidence type="ECO:0000259" key="3">
    <source>
        <dbReference type="SMART" id="SM00822"/>
    </source>
</evidence>
<dbReference type="PROSITE" id="PS00061">
    <property type="entry name" value="ADH_SHORT"/>
    <property type="match status" value="1"/>
</dbReference>
<dbReference type="SUPFAM" id="SSF51735">
    <property type="entry name" value="NAD(P)-binding Rossmann-fold domains"/>
    <property type="match status" value="1"/>
</dbReference>
<dbReference type="SMART" id="SM00822">
    <property type="entry name" value="PKS_KR"/>
    <property type="match status" value="1"/>
</dbReference>
<dbReference type="KEGG" id="whr:OG579_13795"/>
<dbReference type="PANTHER" id="PTHR43639:SF1">
    <property type="entry name" value="SHORT-CHAIN DEHYDROGENASE_REDUCTASE FAMILY PROTEIN"/>
    <property type="match status" value="1"/>
</dbReference>
<organism evidence="4 5">
    <name type="scientific">Williamsia herbipolensis</name>
    <dbReference type="NCBI Taxonomy" id="1603258"/>
    <lineage>
        <taxon>Bacteria</taxon>
        <taxon>Bacillati</taxon>
        <taxon>Actinomycetota</taxon>
        <taxon>Actinomycetes</taxon>
        <taxon>Mycobacteriales</taxon>
        <taxon>Nocardiaceae</taxon>
        <taxon>Williamsia</taxon>
    </lineage>
</organism>
<proteinExistence type="inferred from homology"/>
<dbReference type="CDD" id="cd05233">
    <property type="entry name" value="SDR_c"/>
    <property type="match status" value="1"/>
</dbReference>
<accession>A0AAU4JYH1</accession>
<keyword evidence="2" id="KW-0560">Oxidoreductase</keyword>
<dbReference type="InterPro" id="IPR036291">
    <property type="entry name" value="NAD(P)-bd_dom_sf"/>
</dbReference>
<dbReference type="RefSeq" id="WP_328856386.1">
    <property type="nucleotide sequence ID" value="NZ_CP108021.1"/>
</dbReference>
<dbReference type="Gene3D" id="3.40.50.720">
    <property type="entry name" value="NAD(P)-binding Rossmann-like Domain"/>
    <property type="match status" value="1"/>
</dbReference>
<keyword evidence="5" id="KW-1185">Reference proteome</keyword>
<dbReference type="PRINTS" id="PR00081">
    <property type="entry name" value="GDHRDH"/>
</dbReference>
<evidence type="ECO:0000313" key="4">
    <source>
        <dbReference type="EMBL" id="WUM18802.1"/>
    </source>
</evidence>
<protein>
    <submittedName>
        <fullName evidence="4">SDR family oxidoreductase</fullName>
    </submittedName>
</protein>
<name>A0AAU4JYH1_9NOCA</name>
<dbReference type="EMBL" id="CP108021">
    <property type="protein sequence ID" value="WUM18802.1"/>
    <property type="molecule type" value="Genomic_DNA"/>
</dbReference>
<feature type="domain" description="Ketoreductase" evidence="3">
    <location>
        <begin position="6"/>
        <end position="193"/>
    </location>
</feature>
<dbReference type="InterPro" id="IPR002347">
    <property type="entry name" value="SDR_fam"/>
</dbReference>
<dbReference type="GO" id="GO:0016491">
    <property type="term" value="F:oxidoreductase activity"/>
    <property type="evidence" value="ECO:0007669"/>
    <property type="project" value="UniProtKB-KW"/>
</dbReference>
<evidence type="ECO:0000256" key="1">
    <source>
        <dbReference type="ARBA" id="ARBA00006484"/>
    </source>
</evidence>
<reference evidence="4 5" key="1">
    <citation type="submission" date="2022-10" db="EMBL/GenBank/DDBJ databases">
        <title>The complete genomes of actinobacterial strains from the NBC collection.</title>
        <authorList>
            <person name="Joergensen T.S."/>
            <person name="Alvarez Arevalo M."/>
            <person name="Sterndorff E.B."/>
            <person name="Faurdal D."/>
            <person name="Vuksanovic O."/>
            <person name="Mourched A.-S."/>
            <person name="Charusanti P."/>
            <person name="Shaw S."/>
            <person name="Blin K."/>
            <person name="Weber T."/>
        </authorList>
    </citation>
    <scope>NUCLEOTIDE SEQUENCE [LARGE SCALE GENOMIC DNA]</scope>
    <source>
        <strain evidence="4 5">NBC_00319</strain>
    </source>
</reference>
<dbReference type="InterPro" id="IPR057326">
    <property type="entry name" value="KR_dom"/>
</dbReference>
<evidence type="ECO:0000256" key="2">
    <source>
        <dbReference type="ARBA" id="ARBA00023002"/>
    </source>
</evidence>
<sequence>MRSERRHVLVTGASGTLGAEICRRVAGTGWDVTLVVRTRDARAAETARECQELGAQTTVVAADLADPGSAEFVVEHARATIPTPMAGLVHCAAHFTFARVGRLADDLHSDYLRSFDVNTHALLRLIDQCGRHMVDDGRIVALSSVNSVLGLPGSGAYAASKAAAEALIRTASRELGHRGITCNTVQLGLVDTPAAAAVTDAGVRDLYAMQSAVGRTGRAEDVAAQVSYLLSEQAGWMTGQTVRLDGGFQCR</sequence>